<protein>
    <submittedName>
        <fullName evidence="1">Uncharacterized protein</fullName>
    </submittedName>
</protein>
<accession>A0A0W0G850</accession>
<evidence type="ECO:0000313" key="1">
    <source>
        <dbReference type="EMBL" id="KTB44733.1"/>
    </source>
</evidence>
<organism evidence="1 2">
    <name type="scientific">Moniliophthora roreri</name>
    <name type="common">Frosty pod rot fungus</name>
    <name type="synonym">Monilia roreri</name>
    <dbReference type="NCBI Taxonomy" id="221103"/>
    <lineage>
        <taxon>Eukaryota</taxon>
        <taxon>Fungi</taxon>
        <taxon>Dikarya</taxon>
        <taxon>Basidiomycota</taxon>
        <taxon>Agaricomycotina</taxon>
        <taxon>Agaricomycetes</taxon>
        <taxon>Agaricomycetidae</taxon>
        <taxon>Agaricales</taxon>
        <taxon>Marasmiineae</taxon>
        <taxon>Marasmiaceae</taxon>
        <taxon>Moniliophthora</taxon>
    </lineage>
</organism>
<sequence>MSTDPIDPSLWRVWTSLTGFLRLRKNPTPLFVISAVVRYPEEQTWLSTVKRICPQRNEPLLDINAQNQDAHSNLCKNPTLIPTGTPIQHVNTPIASVEESMVIVDGPKCIVPVEFPFSIHHIFFLLYQYKSPHASSRLLLMDSYVVMLTVDRYEIEIVKMYIIAHEESFPLRQDDLQFEHTVMSCRKNLPLLLVVFSGQVQ</sequence>
<name>A0A0W0G850_MONRR</name>
<dbReference type="Proteomes" id="UP000054988">
    <property type="component" value="Unassembled WGS sequence"/>
</dbReference>
<gene>
    <name evidence="1" type="ORF">WG66_2685</name>
</gene>
<dbReference type="AlphaFoldDB" id="A0A0W0G850"/>
<dbReference type="EMBL" id="LATX01000865">
    <property type="protein sequence ID" value="KTB44733.1"/>
    <property type="molecule type" value="Genomic_DNA"/>
</dbReference>
<reference evidence="1 2" key="1">
    <citation type="submission" date="2015-12" db="EMBL/GenBank/DDBJ databases">
        <title>Draft genome sequence of Moniliophthora roreri, the causal agent of frosty pod rot of cacao.</title>
        <authorList>
            <person name="Aime M.C."/>
            <person name="Diaz-Valderrama J.R."/>
            <person name="Kijpornyongpan T."/>
            <person name="Phillips-Mora W."/>
        </authorList>
    </citation>
    <scope>NUCLEOTIDE SEQUENCE [LARGE SCALE GENOMIC DNA]</scope>
    <source>
        <strain evidence="1 2">MCA 2952</strain>
    </source>
</reference>
<evidence type="ECO:0000313" key="2">
    <source>
        <dbReference type="Proteomes" id="UP000054988"/>
    </source>
</evidence>
<comment type="caution">
    <text evidence="1">The sequence shown here is derived from an EMBL/GenBank/DDBJ whole genome shotgun (WGS) entry which is preliminary data.</text>
</comment>
<proteinExistence type="predicted"/>